<dbReference type="PANTHER" id="PTHR36513:SF1">
    <property type="entry name" value="TRANSMEMBRANE PROTEIN"/>
    <property type="match status" value="1"/>
</dbReference>
<comment type="caution">
    <text evidence="1">The sequence shown here is derived from an EMBL/GenBank/DDBJ whole genome shotgun (WGS) entry which is preliminary data.</text>
</comment>
<sequence>MRCSNAVDCQRFLRGSLLVLLLQLVVACAQKPVGQLELMPPPDVYGDGLFNPLPKSNPFLDIPYDGILYATDRQPAGPDDEELFYRNERGQVLRVGYAEIQMGEGDLTWEQARQVSLLKARTAEFPVKIGKVTEWGIVGETIPYWVDAGLPEEAPLPPDAVDQFAQAINDQLANSDSKDIYLYTHGYLVTFVNPLLVSAELWHFLGYRGAFIAYAWPSTPHRLAYIKDSDTAVGYARNLRLLLEVLAEKTNAEEIHIIGYSNGTRLVVQALEQLALINQHRTEEEIQETLRIGNVILLGSDIDRAAFGNSLADGLLKVCRHLSVYVSAEDKALGISRFLTNKRRLGELWTGDGNEIHPQARQALENLRGQMSFINVTEAEGATDGNGHHYFRQSPWASSDILMTLYYGLEPEQRGLVRQTDLPVYTFPPDYISRLWGNIQRLNPDWAEGDQAPSE</sequence>
<dbReference type="InterPro" id="IPR029058">
    <property type="entry name" value="AB_hydrolase_fold"/>
</dbReference>
<dbReference type="Pfam" id="PF05990">
    <property type="entry name" value="DUF900"/>
    <property type="match status" value="1"/>
</dbReference>
<gene>
    <name evidence="1" type="ORF">QVZ43_03465</name>
</gene>
<dbReference type="PROSITE" id="PS51257">
    <property type="entry name" value="PROKAR_LIPOPROTEIN"/>
    <property type="match status" value="1"/>
</dbReference>
<dbReference type="RefSeq" id="WP_302908885.1">
    <property type="nucleotide sequence ID" value="NZ_JAUMIS010000001.1"/>
</dbReference>
<dbReference type="GO" id="GO:0016787">
    <property type="term" value="F:hydrolase activity"/>
    <property type="evidence" value="ECO:0007669"/>
    <property type="project" value="UniProtKB-KW"/>
</dbReference>
<dbReference type="SUPFAM" id="SSF53474">
    <property type="entry name" value="alpha/beta-Hydrolases"/>
    <property type="match status" value="1"/>
</dbReference>
<protein>
    <submittedName>
        <fullName evidence="1">Alpha/beta hydrolase</fullName>
    </submittedName>
</protein>
<keyword evidence="1" id="KW-0378">Hydrolase</keyword>
<keyword evidence="2" id="KW-1185">Reference proteome</keyword>
<dbReference type="EMBL" id="JAUMIS010000001">
    <property type="protein sequence ID" value="MDO3720767.1"/>
    <property type="molecule type" value="Genomic_DNA"/>
</dbReference>
<organism evidence="1 2">
    <name type="scientific">Marinobacter suaedae</name>
    <dbReference type="NCBI Taxonomy" id="3057675"/>
    <lineage>
        <taxon>Bacteria</taxon>
        <taxon>Pseudomonadati</taxon>
        <taxon>Pseudomonadota</taxon>
        <taxon>Gammaproteobacteria</taxon>
        <taxon>Pseudomonadales</taxon>
        <taxon>Marinobacteraceae</taxon>
        <taxon>Marinobacter</taxon>
    </lineage>
</organism>
<accession>A0ABT8VXP8</accession>
<dbReference type="InterPro" id="IPR010297">
    <property type="entry name" value="DUF900_hydrolase"/>
</dbReference>
<dbReference type="PANTHER" id="PTHR36513">
    <property type="entry name" value="ABC TRANSMEMBRANE TYPE-1 DOMAIN-CONTAINING PROTEIN"/>
    <property type="match status" value="1"/>
</dbReference>
<name>A0ABT8VXP8_9GAMM</name>
<reference evidence="1" key="1">
    <citation type="submission" date="2023-07" db="EMBL/GenBank/DDBJ databases">
        <title>Marinobacter sp. chi1 genome sequencing and assembly.</title>
        <authorList>
            <person name="Park S."/>
        </authorList>
    </citation>
    <scope>NUCLEOTIDE SEQUENCE</scope>
    <source>
        <strain evidence="1">Chi1</strain>
    </source>
</reference>
<proteinExistence type="predicted"/>
<evidence type="ECO:0000313" key="1">
    <source>
        <dbReference type="EMBL" id="MDO3720767.1"/>
    </source>
</evidence>
<evidence type="ECO:0000313" key="2">
    <source>
        <dbReference type="Proteomes" id="UP001168640"/>
    </source>
</evidence>
<dbReference type="Proteomes" id="UP001168640">
    <property type="component" value="Unassembled WGS sequence"/>
</dbReference>